<keyword evidence="1" id="KW-0472">Membrane</keyword>
<evidence type="ECO:0000313" key="3">
    <source>
        <dbReference type="Proteomes" id="UP000218335"/>
    </source>
</evidence>
<dbReference type="EMBL" id="MWUU01000002">
    <property type="protein sequence ID" value="PCF56834.1"/>
    <property type="molecule type" value="Genomic_DNA"/>
</dbReference>
<reference evidence="2 3" key="1">
    <citation type="journal article" date="2017" name="PLoS ONE">
        <title>Development of a real-time PCR for detection of Staphylococcus pseudintermedius using a novel automated comparison of whole-genome sequences.</title>
        <authorList>
            <person name="Verstappen K.M."/>
            <person name="Huijbregts L."/>
            <person name="Spaninks M."/>
            <person name="Wagenaar J.A."/>
            <person name="Fluit A.C."/>
            <person name="Duim B."/>
        </authorList>
    </citation>
    <scope>NUCLEOTIDE SEQUENCE [LARGE SCALE GENOMIC DNA]</scope>
    <source>
        <strain evidence="2 3">215070706401-1</strain>
    </source>
</reference>
<dbReference type="Pfam" id="PF19470">
    <property type="entry name" value="DUF6007"/>
    <property type="match status" value="1"/>
</dbReference>
<gene>
    <name evidence="2" type="ORF">B5C08_02020</name>
</gene>
<feature type="transmembrane region" description="Helical" evidence="1">
    <location>
        <begin position="12"/>
        <end position="29"/>
    </location>
</feature>
<protein>
    <submittedName>
        <fullName evidence="2">Uncharacterized protein</fullName>
    </submittedName>
</protein>
<keyword evidence="1" id="KW-1133">Transmembrane helix</keyword>
<dbReference type="InterPro" id="IPR046049">
    <property type="entry name" value="DUF6007"/>
</dbReference>
<dbReference type="RefSeq" id="WP_083848997.1">
    <property type="nucleotide sequence ID" value="NZ_MWRM01000006.1"/>
</dbReference>
<name>A0A2A4H0A0_9STAP</name>
<keyword evidence="1" id="KW-0812">Transmembrane</keyword>
<proteinExistence type="predicted"/>
<feature type="transmembrane region" description="Helical" evidence="1">
    <location>
        <begin position="35"/>
        <end position="60"/>
    </location>
</feature>
<sequence length="67" mass="7955">MENIEKELKRYVWVYIISMIPMSFIIKFLPKESLFEVIMSLIIVVLSSIGLSTVVIYILYLRKKRKS</sequence>
<comment type="caution">
    <text evidence="2">The sequence shown here is derived from an EMBL/GenBank/DDBJ whole genome shotgun (WGS) entry which is preliminary data.</text>
</comment>
<evidence type="ECO:0000313" key="2">
    <source>
        <dbReference type="EMBL" id="PCF56834.1"/>
    </source>
</evidence>
<dbReference type="Proteomes" id="UP000218335">
    <property type="component" value="Unassembled WGS sequence"/>
</dbReference>
<evidence type="ECO:0000256" key="1">
    <source>
        <dbReference type="SAM" id="Phobius"/>
    </source>
</evidence>
<organism evidence="2 3">
    <name type="scientific">Staphylococcus delphini</name>
    <dbReference type="NCBI Taxonomy" id="53344"/>
    <lineage>
        <taxon>Bacteria</taxon>
        <taxon>Bacillati</taxon>
        <taxon>Bacillota</taxon>
        <taxon>Bacilli</taxon>
        <taxon>Bacillales</taxon>
        <taxon>Staphylococcaceae</taxon>
        <taxon>Staphylococcus</taxon>
        <taxon>Staphylococcus intermedius group</taxon>
    </lineage>
</organism>
<dbReference type="AlphaFoldDB" id="A0A2A4H0A0"/>
<accession>A0A2A4H0A0</accession>